<reference evidence="4" key="2">
    <citation type="submission" date="2019-04" db="UniProtKB">
        <authorList>
            <consortium name="EnsemblPlants"/>
        </authorList>
    </citation>
    <scope>IDENTIFICATION</scope>
    <source>
        <strain evidence="4">cv. Heinz 1706</strain>
    </source>
</reference>
<dbReference type="InterPro" id="IPR043198">
    <property type="entry name" value="Cyclin/Ssn8"/>
</dbReference>
<sequence>MTDPTFRLLQSDRPKMTEEDAARSASPGDAASDPGDTLGQGRYTGATGVRSQDSGMHVGARGWGDAGADIAISSLYLSSKLNETPVRLRDLINTFIFLQARIKHILSLPADTPLSTASSSKRTLDEPEPWRIGLGPSGANRKGKEKDIWTGFTFSVPSFHDDVFWDCESSGRSEERSADSSTGKDIIVSSEMQILKRLGFNMQSLRRAGQYSTMRKYRLPLILRETGLTCSYRLLTPLYAIHPPHVLAVASILLTTRLHRIPLPKDWFLLFDVEWDEIWSCAGTVMRLWHEWGLSPIAGRTGGVSSDAWDKWEQGRATRESRWRRAWILAESRKAVRKWVEERDGGS</sequence>
<accession>A0A494G8Z0</accession>
<keyword evidence="5" id="KW-1185">Reference proteome</keyword>
<name>A0A494G8Z0_SOLLC</name>
<protein>
    <recommendedName>
        <fullName evidence="6">Cyclin-dependent protein kinase regulator</fullName>
    </recommendedName>
</protein>
<evidence type="ECO:0000256" key="3">
    <source>
        <dbReference type="SAM" id="MobiDB-lite"/>
    </source>
</evidence>
<dbReference type="InterPro" id="IPR036915">
    <property type="entry name" value="Cyclin-like_sf"/>
</dbReference>
<dbReference type="SUPFAM" id="SSF47954">
    <property type="entry name" value="Cyclin-like"/>
    <property type="match status" value="2"/>
</dbReference>
<evidence type="ECO:0000313" key="4">
    <source>
        <dbReference type="EnsemblPlants" id="Solyc00g020940.1.1"/>
    </source>
</evidence>
<keyword evidence="2" id="KW-0131">Cell cycle</keyword>
<evidence type="ECO:0000256" key="2">
    <source>
        <dbReference type="ARBA" id="ARBA00023306"/>
    </source>
</evidence>
<feature type="region of interest" description="Disordered" evidence="3">
    <location>
        <begin position="113"/>
        <end position="143"/>
    </location>
</feature>
<keyword evidence="1" id="KW-0132">Cell division</keyword>
<dbReference type="STRING" id="4081.A0A494G8Z0"/>
<dbReference type="Proteomes" id="UP000004994">
    <property type="component" value="Unassembled WGS sequence"/>
</dbReference>
<dbReference type="InParanoid" id="A0A494G8Z0"/>
<dbReference type="GO" id="GO:0016538">
    <property type="term" value="F:cyclin-dependent protein serine/threonine kinase regulator activity"/>
    <property type="evidence" value="ECO:0000318"/>
    <property type="project" value="GO_Central"/>
</dbReference>
<dbReference type="Gramene" id="Solyc00g020940.1.1">
    <property type="protein sequence ID" value="Solyc00g020940.1.1"/>
    <property type="gene ID" value="Solyc00g020940.1"/>
</dbReference>
<feature type="region of interest" description="Disordered" evidence="3">
    <location>
        <begin position="1"/>
        <end position="55"/>
    </location>
</feature>
<dbReference type="GO" id="GO:0005634">
    <property type="term" value="C:nucleus"/>
    <property type="evidence" value="ECO:0000318"/>
    <property type="project" value="GO_Central"/>
</dbReference>
<organism evidence="4">
    <name type="scientific">Solanum lycopersicum</name>
    <name type="common">Tomato</name>
    <name type="synonym">Lycopersicon esculentum</name>
    <dbReference type="NCBI Taxonomy" id="4081"/>
    <lineage>
        <taxon>Eukaryota</taxon>
        <taxon>Viridiplantae</taxon>
        <taxon>Streptophyta</taxon>
        <taxon>Embryophyta</taxon>
        <taxon>Tracheophyta</taxon>
        <taxon>Spermatophyta</taxon>
        <taxon>Magnoliopsida</taxon>
        <taxon>eudicotyledons</taxon>
        <taxon>Gunneridae</taxon>
        <taxon>Pentapetalae</taxon>
        <taxon>asterids</taxon>
        <taxon>lamiids</taxon>
        <taxon>Solanales</taxon>
        <taxon>Solanaceae</taxon>
        <taxon>Solanoideae</taxon>
        <taxon>Solaneae</taxon>
        <taxon>Solanum</taxon>
        <taxon>Solanum subgen. Lycopersicon</taxon>
    </lineage>
</organism>
<dbReference type="EnsemblPlants" id="Solyc00g020940.1.1">
    <property type="protein sequence ID" value="Solyc00g020940.1.1"/>
    <property type="gene ID" value="Solyc00g020940.1"/>
</dbReference>
<reference evidence="4" key="1">
    <citation type="journal article" date="2012" name="Nature">
        <title>The tomato genome sequence provides insights into fleshy fruit evolution.</title>
        <authorList>
            <consortium name="Tomato Genome Consortium"/>
        </authorList>
    </citation>
    <scope>NUCLEOTIDE SEQUENCE [LARGE SCALE GENOMIC DNA]</scope>
    <source>
        <strain evidence="4">cv. Heinz 1706</strain>
    </source>
</reference>
<dbReference type="GO" id="GO:0051301">
    <property type="term" value="P:cell division"/>
    <property type="evidence" value="ECO:0007669"/>
    <property type="project" value="UniProtKB-KW"/>
</dbReference>
<proteinExistence type="predicted"/>
<dbReference type="Gene3D" id="1.10.472.10">
    <property type="entry name" value="Cyclin-like"/>
    <property type="match status" value="2"/>
</dbReference>
<dbReference type="GO" id="GO:0006357">
    <property type="term" value="P:regulation of transcription by RNA polymerase II"/>
    <property type="evidence" value="ECO:0007669"/>
    <property type="project" value="InterPro"/>
</dbReference>
<evidence type="ECO:0000256" key="1">
    <source>
        <dbReference type="ARBA" id="ARBA00022618"/>
    </source>
</evidence>
<evidence type="ECO:0000313" key="5">
    <source>
        <dbReference type="Proteomes" id="UP000004994"/>
    </source>
</evidence>
<evidence type="ECO:0008006" key="6">
    <source>
        <dbReference type="Google" id="ProtNLM"/>
    </source>
</evidence>
<dbReference type="PaxDb" id="4081-Solyc00g020940.1.1"/>
<feature type="compositionally biased region" description="Basic and acidic residues" evidence="3">
    <location>
        <begin position="10"/>
        <end position="22"/>
    </location>
</feature>
<dbReference type="AlphaFoldDB" id="A0A494G8Z0"/>
<dbReference type="PANTHER" id="PTHR10026">
    <property type="entry name" value="CYCLIN"/>
    <property type="match status" value="1"/>
</dbReference>